<evidence type="ECO:0000256" key="1">
    <source>
        <dbReference type="SAM" id="MobiDB-lite"/>
    </source>
</evidence>
<dbReference type="Proteomes" id="UP000322225">
    <property type="component" value="Chromosome 3"/>
</dbReference>
<gene>
    <name evidence="2" type="ORF">CI109_101998</name>
</gene>
<sequence>MSAANNGSHSPAPGATSNLNPLLQNITLNGRSGDPHSDTLFTRMPECTKSCARKGVETLEEWKGDPSKADRFFCKGWDGFKKLNEESRLDHSQVVIDLSHELLQTYAEAHPSSGRGGTSDSTATLPLSQADGTALSTMSERTTGQRSMVSSDTVQGDDGHQKDGTRGMGIGDILG</sequence>
<dbReference type="KEGG" id="ksn:43591861"/>
<evidence type="ECO:0000313" key="3">
    <source>
        <dbReference type="Proteomes" id="UP000322225"/>
    </source>
</evidence>
<reference evidence="2" key="1">
    <citation type="submission" date="2017-08" db="EMBL/GenBank/DDBJ databases">
        <authorList>
            <person name="Cuomo C."/>
            <person name="Billmyre B."/>
            <person name="Heitman J."/>
        </authorList>
    </citation>
    <scope>NUCLEOTIDE SEQUENCE</scope>
    <source>
        <strain evidence="2">CBS 12478</strain>
    </source>
</reference>
<dbReference type="RefSeq" id="XP_031858036.2">
    <property type="nucleotide sequence ID" value="XM_032007690.2"/>
</dbReference>
<dbReference type="EMBL" id="CP144053">
    <property type="protein sequence ID" value="WWD17557.1"/>
    <property type="molecule type" value="Genomic_DNA"/>
</dbReference>
<dbReference type="AlphaFoldDB" id="A0AAJ8LGX5"/>
<feature type="region of interest" description="Disordered" evidence="1">
    <location>
        <begin position="1"/>
        <end position="21"/>
    </location>
</feature>
<proteinExistence type="predicted"/>
<accession>A0AAJ8LGX5</accession>
<feature type="region of interest" description="Disordered" evidence="1">
    <location>
        <begin position="134"/>
        <end position="175"/>
    </location>
</feature>
<feature type="compositionally biased region" description="Gly residues" evidence="1">
    <location>
        <begin position="166"/>
        <end position="175"/>
    </location>
</feature>
<feature type="compositionally biased region" description="Polar residues" evidence="1">
    <location>
        <begin position="134"/>
        <end position="154"/>
    </location>
</feature>
<reference evidence="2" key="2">
    <citation type="submission" date="2024-01" db="EMBL/GenBank/DDBJ databases">
        <title>Comparative genomics of Cryptococcus and Kwoniella reveals pathogenesis evolution and contrasting modes of karyotype evolution via chromosome fusion or intercentromeric recombination.</title>
        <authorList>
            <person name="Coelho M.A."/>
            <person name="David-Palma M."/>
            <person name="Shea T."/>
            <person name="Bowers K."/>
            <person name="McGinley-Smith S."/>
            <person name="Mohammad A.W."/>
            <person name="Gnirke A."/>
            <person name="Yurkov A.M."/>
            <person name="Nowrousian M."/>
            <person name="Sun S."/>
            <person name="Cuomo C.A."/>
            <person name="Heitman J."/>
        </authorList>
    </citation>
    <scope>NUCLEOTIDE SEQUENCE</scope>
    <source>
        <strain evidence="2">CBS 12478</strain>
    </source>
</reference>
<dbReference type="GeneID" id="43591861"/>
<evidence type="ECO:0000313" key="2">
    <source>
        <dbReference type="EMBL" id="WWD17557.1"/>
    </source>
</evidence>
<protein>
    <submittedName>
        <fullName evidence="2">Uncharacterized protein</fullName>
    </submittedName>
</protein>
<keyword evidence="3" id="KW-1185">Reference proteome</keyword>
<organism evidence="2 3">
    <name type="scientific">Kwoniella shandongensis</name>
    <dbReference type="NCBI Taxonomy" id="1734106"/>
    <lineage>
        <taxon>Eukaryota</taxon>
        <taxon>Fungi</taxon>
        <taxon>Dikarya</taxon>
        <taxon>Basidiomycota</taxon>
        <taxon>Agaricomycotina</taxon>
        <taxon>Tremellomycetes</taxon>
        <taxon>Tremellales</taxon>
        <taxon>Cryptococcaceae</taxon>
        <taxon>Kwoniella</taxon>
    </lineage>
</organism>
<name>A0AAJ8LGX5_9TREE</name>